<dbReference type="InterPro" id="IPR036291">
    <property type="entry name" value="NAD(P)-bd_dom_sf"/>
</dbReference>
<proteinExistence type="predicted"/>
<keyword evidence="7" id="KW-1185">Reference proteome</keyword>
<dbReference type="PANTHER" id="PTHR44068">
    <property type="entry name" value="ZGC:194242"/>
    <property type="match status" value="1"/>
</dbReference>
<reference evidence="6 7" key="1">
    <citation type="submission" date="2017-05" db="EMBL/GenBank/DDBJ databases">
        <title>Complete genome sequence of Streptomyces sp. SCSIO 03032 revealed the diverse biosynthetic pathways for its bioactive secondary metabolites.</title>
        <authorList>
            <person name="Ma L."/>
            <person name="Zhu Y."/>
            <person name="Zhang W."/>
            <person name="Zhang G."/>
            <person name="Tian X."/>
            <person name="Zhang S."/>
            <person name="Zhang C."/>
        </authorList>
    </citation>
    <scope>NUCLEOTIDE SEQUENCE [LARGE SCALE GENOMIC DNA]</scope>
    <source>
        <strain evidence="6 7">SCSIO 03032</strain>
    </source>
</reference>
<dbReference type="Gene3D" id="3.40.50.720">
    <property type="entry name" value="NAD(P)-binding Rossmann-like Domain"/>
    <property type="match status" value="1"/>
</dbReference>
<dbReference type="GO" id="GO:0050661">
    <property type="term" value="F:NADP binding"/>
    <property type="evidence" value="ECO:0007669"/>
    <property type="project" value="InterPro"/>
</dbReference>
<dbReference type="InterPro" id="IPR048666">
    <property type="entry name" value="RedAm-like_C"/>
</dbReference>
<accession>A0A1W7CSS8</accession>
<dbReference type="CDD" id="cd02440">
    <property type="entry name" value="AdoMet_MTases"/>
    <property type="match status" value="1"/>
</dbReference>
<keyword evidence="3" id="KW-0949">S-adenosyl-L-methionine</keyword>
<organism evidence="6 7">
    <name type="scientific">Streptomyces marincola</name>
    <dbReference type="NCBI Taxonomy" id="2878388"/>
    <lineage>
        <taxon>Bacteria</taxon>
        <taxon>Bacillati</taxon>
        <taxon>Actinomycetota</taxon>
        <taxon>Actinomycetes</taxon>
        <taxon>Kitasatosporales</taxon>
        <taxon>Streptomycetaceae</taxon>
        <taxon>Streptomyces</taxon>
    </lineage>
</organism>
<dbReference type="InterPro" id="IPR050447">
    <property type="entry name" value="Erg6_SMT_methyltransf"/>
</dbReference>
<feature type="region of interest" description="Disordered" evidence="4">
    <location>
        <begin position="277"/>
        <end position="309"/>
    </location>
</feature>
<dbReference type="InterPro" id="IPR020803">
    <property type="entry name" value="MeTfrase_dom"/>
</dbReference>
<name>A0A1W7CSS8_9ACTN</name>
<protein>
    <recommendedName>
        <fullName evidence="5">Polyketide synthase-like methyltransferase domain-containing protein</fullName>
    </recommendedName>
</protein>
<dbReference type="GO" id="GO:0032259">
    <property type="term" value="P:methylation"/>
    <property type="evidence" value="ECO:0007669"/>
    <property type="project" value="UniProtKB-KW"/>
</dbReference>
<dbReference type="KEGG" id="smao:CAG99_00075"/>
<evidence type="ECO:0000256" key="4">
    <source>
        <dbReference type="SAM" id="MobiDB-lite"/>
    </source>
</evidence>
<dbReference type="PANTHER" id="PTHR44068:SF11">
    <property type="entry name" value="GERANYL DIPHOSPHATE 2-C-METHYLTRANSFERASE"/>
    <property type="match status" value="1"/>
</dbReference>
<keyword evidence="2" id="KW-0808">Transferase</keyword>
<dbReference type="SUPFAM" id="SSF51735">
    <property type="entry name" value="NAD(P)-binding Rossmann-fold domains"/>
    <property type="match status" value="1"/>
</dbReference>
<feature type="region of interest" description="Disordered" evidence="4">
    <location>
        <begin position="596"/>
        <end position="626"/>
    </location>
</feature>
<dbReference type="InterPro" id="IPR029063">
    <property type="entry name" value="SAM-dependent_MTases_sf"/>
</dbReference>
<dbReference type="RefSeq" id="WP_086156971.1">
    <property type="nucleotide sequence ID" value="NZ_CP021121.1"/>
</dbReference>
<dbReference type="EMBL" id="CP021121">
    <property type="protein sequence ID" value="ARQ67450.1"/>
    <property type="molecule type" value="Genomic_DNA"/>
</dbReference>
<gene>
    <name evidence="6" type="ORF">CAG99_00075</name>
</gene>
<dbReference type="AlphaFoldDB" id="A0A1W7CSS8"/>
<sequence>MARSSESAASALEALYDQAALLPLEHFGSNLHVGYWEDAQDDASFLDATERLTDMVIERLRVGPGRHTLDIGCGVGGPALRVARATGSTVVGVNISRAQLAVAHTLAERESMTDRLTFTYADASALPFDADSFDAVWALESVPHMDRALALREMARVVRPGGRIVITDMFERAPVAAHRRALLARFREAWSAGPLVPIADYPALLRDAGLRLVELTDLSDHVLSRSLPALDASLGPLSRPGGSEAGPEIGDRASLADLAEGGELGYLLLVAEPMPAPRRARGTGRAAPADGTLRSPTAPAGAERPSAGTAVLGTGRIGDAIARTLVAAGYPTSVWNRTTLRTGPSVEAGAQVADCPARAAAGAELLVVCVSDYEAVLEVIHSAGEELAGRTLLTVSTLTPDQARASAQTAAEYGAEFASVPVMAGYGAIGKPETPLLFAGPRAVFDRHGAVLRALGGAPRYVGDDPGLASLFEVAVVSFLLELWLGYLHTLSLVRREGGTPEVFASVLRDTLEGLLPQLGVVAGQTAEEDYAPEPFGHVTYLASMTEAMIDARRSRGVDTTRLEQLGVLLDCRVGQGFGEQGLASLMELIDSGSRCATSAQAPPRPPACDAPAEPGGAVGAAPGHG</sequence>
<dbReference type="Pfam" id="PF03446">
    <property type="entry name" value="NAD_binding_2"/>
    <property type="match status" value="1"/>
</dbReference>
<evidence type="ECO:0000313" key="6">
    <source>
        <dbReference type="EMBL" id="ARQ67450.1"/>
    </source>
</evidence>
<dbReference type="InterPro" id="IPR006115">
    <property type="entry name" value="6PGDH_NADP-bd"/>
</dbReference>
<evidence type="ECO:0000313" key="7">
    <source>
        <dbReference type="Proteomes" id="UP000194218"/>
    </source>
</evidence>
<dbReference type="SMART" id="SM00828">
    <property type="entry name" value="PKS_MT"/>
    <property type="match status" value="1"/>
</dbReference>
<keyword evidence="1" id="KW-0489">Methyltransferase</keyword>
<feature type="domain" description="Polyketide synthase-like methyltransferase" evidence="5">
    <location>
        <begin position="61"/>
        <end position="298"/>
    </location>
</feature>
<dbReference type="GO" id="GO:0008757">
    <property type="term" value="F:S-adenosylmethionine-dependent methyltransferase activity"/>
    <property type="evidence" value="ECO:0007669"/>
    <property type="project" value="InterPro"/>
</dbReference>
<dbReference type="Proteomes" id="UP000194218">
    <property type="component" value="Chromosome"/>
</dbReference>
<dbReference type="Gene3D" id="1.10.1040.10">
    <property type="entry name" value="N-(1-d-carboxylethyl)-l-norvaline Dehydrogenase, domain 2"/>
    <property type="match status" value="1"/>
</dbReference>
<evidence type="ECO:0000256" key="2">
    <source>
        <dbReference type="ARBA" id="ARBA00022679"/>
    </source>
</evidence>
<dbReference type="SUPFAM" id="SSF53335">
    <property type="entry name" value="S-adenosyl-L-methionine-dependent methyltransferases"/>
    <property type="match status" value="1"/>
</dbReference>
<dbReference type="OrthoDB" id="9769602at2"/>
<dbReference type="Gene3D" id="3.40.50.150">
    <property type="entry name" value="Vaccinia Virus protein VP39"/>
    <property type="match status" value="1"/>
</dbReference>
<dbReference type="Pfam" id="PF08241">
    <property type="entry name" value="Methyltransf_11"/>
    <property type="match status" value="1"/>
</dbReference>
<feature type="compositionally biased region" description="Gly residues" evidence="4">
    <location>
        <begin position="617"/>
        <end position="626"/>
    </location>
</feature>
<evidence type="ECO:0000256" key="1">
    <source>
        <dbReference type="ARBA" id="ARBA00022603"/>
    </source>
</evidence>
<evidence type="ECO:0000259" key="5">
    <source>
        <dbReference type="SMART" id="SM00828"/>
    </source>
</evidence>
<evidence type="ECO:0000256" key="3">
    <source>
        <dbReference type="ARBA" id="ARBA00022691"/>
    </source>
</evidence>
<dbReference type="InterPro" id="IPR013216">
    <property type="entry name" value="Methyltransf_11"/>
</dbReference>
<dbReference type="Pfam" id="PF21761">
    <property type="entry name" value="RedAm-like_C"/>
    <property type="match status" value="1"/>
</dbReference>
<dbReference type="InterPro" id="IPR013328">
    <property type="entry name" value="6PGD_dom2"/>
</dbReference>